<accession>A0A6J5KG12</accession>
<proteinExistence type="predicted"/>
<gene>
    <name evidence="1" type="ORF">UFOVP2_48</name>
</gene>
<dbReference type="EMBL" id="LR796138">
    <property type="protein sequence ID" value="CAB4120888.1"/>
    <property type="molecule type" value="Genomic_DNA"/>
</dbReference>
<sequence length="124" mass="13672">MSSNYYEEGGWDAQCFRCGSKRKASELRKQWQGFWVCQEHWEPRHPQDFVKAVPDNSSVPWSQPENWTPIVQCTVEGHSAIPGFAIPGCMTPSATFTGLPSFCTITSVLAQADIGSADCATVSI</sequence>
<protein>
    <submittedName>
        <fullName evidence="1">Uncharacterized protein</fullName>
    </submittedName>
</protein>
<name>A0A6J5KG12_9CAUD</name>
<evidence type="ECO:0000313" key="1">
    <source>
        <dbReference type="EMBL" id="CAB4120888.1"/>
    </source>
</evidence>
<organism evidence="1">
    <name type="scientific">uncultured Caudovirales phage</name>
    <dbReference type="NCBI Taxonomy" id="2100421"/>
    <lineage>
        <taxon>Viruses</taxon>
        <taxon>Duplodnaviria</taxon>
        <taxon>Heunggongvirae</taxon>
        <taxon>Uroviricota</taxon>
        <taxon>Caudoviricetes</taxon>
        <taxon>Peduoviridae</taxon>
        <taxon>Maltschvirus</taxon>
        <taxon>Maltschvirus maltsch</taxon>
    </lineage>
</organism>
<reference evidence="1" key="1">
    <citation type="submission" date="2020-04" db="EMBL/GenBank/DDBJ databases">
        <authorList>
            <person name="Chiriac C."/>
            <person name="Salcher M."/>
            <person name="Ghai R."/>
            <person name="Kavagutti S V."/>
        </authorList>
    </citation>
    <scope>NUCLEOTIDE SEQUENCE</scope>
</reference>